<keyword evidence="5 10" id="KW-0694">RNA-binding</keyword>
<evidence type="ECO:0000256" key="1">
    <source>
        <dbReference type="ARBA" id="ARBA00013160"/>
    </source>
</evidence>
<dbReference type="EC" id="6.1.1.1" evidence="1 9"/>
<name>A0AAE3EG04_9SPIR</name>
<dbReference type="SUPFAM" id="SSF52374">
    <property type="entry name" value="Nucleotidylyl transferase"/>
    <property type="match status" value="1"/>
</dbReference>
<evidence type="ECO:0000256" key="5">
    <source>
        <dbReference type="ARBA" id="ARBA00022884"/>
    </source>
</evidence>
<dbReference type="GO" id="GO:0004831">
    <property type="term" value="F:tyrosine-tRNA ligase activity"/>
    <property type="evidence" value="ECO:0007669"/>
    <property type="project" value="UniProtKB-UniRule"/>
</dbReference>
<accession>A0AAE3EG04</accession>
<dbReference type="InterPro" id="IPR001412">
    <property type="entry name" value="aa-tRNA-synth_I_CS"/>
</dbReference>
<dbReference type="InterPro" id="IPR024088">
    <property type="entry name" value="Tyr-tRNA-ligase_bac-type"/>
</dbReference>
<dbReference type="Gene3D" id="1.10.240.10">
    <property type="entry name" value="Tyrosyl-Transfer RNA Synthetase"/>
    <property type="match status" value="1"/>
</dbReference>
<keyword evidence="4 11" id="KW-0067">ATP-binding</keyword>
<protein>
    <recommendedName>
        <fullName evidence="1 9">Tyrosine--tRNA ligase</fullName>
        <ecNumber evidence="1 9">6.1.1.1</ecNumber>
    </recommendedName>
</protein>
<comment type="caution">
    <text evidence="13">The sequence shown here is derived from an EMBL/GenBank/DDBJ whole genome shotgun (WGS) entry which is preliminary data.</text>
</comment>
<dbReference type="Pfam" id="PF22421">
    <property type="entry name" value="SYY_C-terminal"/>
    <property type="match status" value="1"/>
</dbReference>
<dbReference type="GO" id="GO:0006437">
    <property type="term" value="P:tyrosyl-tRNA aminoacylation"/>
    <property type="evidence" value="ECO:0007669"/>
    <property type="project" value="UniProtKB-UniRule"/>
</dbReference>
<evidence type="ECO:0000259" key="12">
    <source>
        <dbReference type="Pfam" id="PF22421"/>
    </source>
</evidence>
<evidence type="ECO:0000256" key="3">
    <source>
        <dbReference type="ARBA" id="ARBA00022741"/>
    </source>
</evidence>
<keyword evidence="3 11" id="KW-0547">Nucleotide-binding</keyword>
<dbReference type="InterPro" id="IPR014729">
    <property type="entry name" value="Rossmann-like_a/b/a_fold"/>
</dbReference>
<dbReference type="InterPro" id="IPR054608">
    <property type="entry name" value="SYY-like_C"/>
</dbReference>
<evidence type="ECO:0000256" key="4">
    <source>
        <dbReference type="ARBA" id="ARBA00022840"/>
    </source>
</evidence>
<evidence type="ECO:0000313" key="13">
    <source>
        <dbReference type="EMBL" id="MCD1653827.1"/>
    </source>
</evidence>
<evidence type="ECO:0000313" key="14">
    <source>
        <dbReference type="Proteomes" id="UP001198163"/>
    </source>
</evidence>
<dbReference type="PANTHER" id="PTHR11766:SF1">
    <property type="entry name" value="TYROSINE--TRNA LIGASE"/>
    <property type="match status" value="1"/>
</dbReference>
<proteinExistence type="inferred from homology"/>
<dbReference type="InterPro" id="IPR002305">
    <property type="entry name" value="aa-tRNA-synth_Ic"/>
</dbReference>
<dbReference type="Gene3D" id="3.40.50.620">
    <property type="entry name" value="HUPs"/>
    <property type="match status" value="1"/>
</dbReference>
<dbReference type="PANTHER" id="PTHR11766">
    <property type="entry name" value="TYROSYL-TRNA SYNTHETASE"/>
    <property type="match status" value="1"/>
</dbReference>
<dbReference type="SUPFAM" id="SSF55174">
    <property type="entry name" value="Alpha-L RNA-binding motif"/>
    <property type="match status" value="1"/>
</dbReference>
<comment type="catalytic activity">
    <reaction evidence="8">
        <text>tRNA(Tyr) + L-tyrosine + ATP = L-tyrosyl-tRNA(Tyr) + AMP + diphosphate + H(+)</text>
        <dbReference type="Rhea" id="RHEA:10220"/>
        <dbReference type="Rhea" id="RHEA-COMP:9706"/>
        <dbReference type="Rhea" id="RHEA-COMP:9707"/>
        <dbReference type="ChEBI" id="CHEBI:15378"/>
        <dbReference type="ChEBI" id="CHEBI:30616"/>
        <dbReference type="ChEBI" id="CHEBI:33019"/>
        <dbReference type="ChEBI" id="CHEBI:58315"/>
        <dbReference type="ChEBI" id="CHEBI:78442"/>
        <dbReference type="ChEBI" id="CHEBI:78536"/>
        <dbReference type="ChEBI" id="CHEBI:456215"/>
        <dbReference type="EC" id="6.1.1.1"/>
    </reaction>
</comment>
<keyword evidence="6 11" id="KW-0648">Protein biosynthesis</keyword>
<evidence type="ECO:0000256" key="2">
    <source>
        <dbReference type="ARBA" id="ARBA00022598"/>
    </source>
</evidence>
<evidence type="ECO:0000256" key="7">
    <source>
        <dbReference type="ARBA" id="ARBA00023146"/>
    </source>
</evidence>
<gene>
    <name evidence="13" type="primary">tyrS</name>
    <name evidence="13" type="ORF">K7J14_03820</name>
</gene>
<dbReference type="Pfam" id="PF00579">
    <property type="entry name" value="tRNA-synt_1b"/>
    <property type="match status" value="1"/>
</dbReference>
<keyword evidence="14" id="KW-1185">Reference proteome</keyword>
<dbReference type="GO" id="GO:0005829">
    <property type="term" value="C:cytosol"/>
    <property type="evidence" value="ECO:0007669"/>
    <property type="project" value="TreeGrafter"/>
</dbReference>
<evidence type="ECO:0000256" key="6">
    <source>
        <dbReference type="ARBA" id="ARBA00022917"/>
    </source>
</evidence>
<dbReference type="CDD" id="cd00165">
    <property type="entry name" value="S4"/>
    <property type="match status" value="1"/>
</dbReference>
<dbReference type="GO" id="GO:0003723">
    <property type="term" value="F:RNA binding"/>
    <property type="evidence" value="ECO:0007669"/>
    <property type="project" value="UniProtKB-KW"/>
</dbReference>
<dbReference type="PROSITE" id="PS00178">
    <property type="entry name" value="AA_TRNA_LIGASE_I"/>
    <property type="match status" value="1"/>
</dbReference>
<keyword evidence="7 11" id="KW-0030">Aminoacyl-tRNA synthetase</keyword>
<keyword evidence="2 11" id="KW-0436">Ligase</keyword>
<evidence type="ECO:0000256" key="10">
    <source>
        <dbReference type="PROSITE-ProRule" id="PRU00182"/>
    </source>
</evidence>
<sequence>MDAKKEAGRQLVLLERGAEELIPRGELLAKLERSIETGVPLRVKLGIDPTSNAVHLGHMVPYGKLRQFQDLGHQAVLIIGDYTASIGDPTGRNAERPALTMEQVRENAAGYTEQIFRIVDREKAEVRWQSEWYESLPLSETLRLAGAFSLAQLLAHETFRARYEQGVRVGVHELFYPVLQAWDSVVVGADVELGGMDQKFNILAGRDLQRDRGMEIQCAMLMPLLPGLDGRKMSKSFGNDIPILLDPAEQFARLMSISDECMEPYRRLVLLDSPEDCRAAAARVASGENPMRLKLELAERIVGRFGGAARAQRSREEWERRFSRKEAPSEIPVFTCAGSLDMCAILKQSGLTASASEARRLVGEGAVYAGEERITDTGYRIDAAAAESEGVVVRIGRRRFVRVVFASAIEAERPE</sequence>
<dbReference type="PROSITE" id="PS50889">
    <property type="entry name" value="S4"/>
    <property type="match status" value="1"/>
</dbReference>
<comment type="similarity">
    <text evidence="11">Belongs to the class-I aminoacyl-tRNA synthetase family.</text>
</comment>
<evidence type="ECO:0000256" key="8">
    <source>
        <dbReference type="ARBA" id="ARBA00048248"/>
    </source>
</evidence>
<dbReference type="InterPro" id="IPR002307">
    <property type="entry name" value="Tyr-tRNA-ligase"/>
</dbReference>
<dbReference type="Proteomes" id="UP001198163">
    <property type="component" value="Unassembled WGS sequence"/>
</dbReference>
<dbReference type="RefSeq" id="WP_230753318.1">
    <property type="nucleotide sequence ID" value="NZ_JAINWA010000001.1"/>
</dbReference>
<feature type="domain" description="Tyrosine--tRNA ligase SYY-like C-terminal" evidence="12">
    <location>
        <begin position="329"/>
        <end position="401"/>
    </location>
</feature>
<dbReference type="NCBIfam" id="TIGR00234">
    <property type="entry name" value="tyrS"/>
    <property type="match status" value="1"/>
</dbReference>
<dbReference type="CDD" id="cd00805">
    <property type="entry name" value="TyrRS_core"/>
    <property type="match status" value="1"/>
</dbReference>
<dbReference type="EMBL" id="JAINWA010000001">
    <property type="protein sequence ID" value="MCD1653827.1"/>
    <property type="molecule type" value="Genomic_DNA"/>
</dbReference>
<dbReference type="Gene3D" id="3.10.290.10">
    <property type="entry name" value="RNA-binding S4 domain"/>
    <property type="match status" value="1"/>
</dbReference>
<evidence type="ECO:0000256" key="9">
    <source>
        <dbReference type="NCBIfam" id="TIGR00234"/>
    </source>
</evidence>
<organism evidence="13 14">
    <name type="scientific">Teretinema zuelzerae</name>
    <dbReference type="NCBI Taxonomy" id="156"/>
    <lineage>
        <taxon>Bacteria</taxon>
        <taxon>Pseudomonadati</taxon>
        <taxon>Spirochaetota</taxon>
        <taxon>Spirochaetia</taxon>
        <taxon>Spirochaetales</taxon>
        <taxon>Treponemataceae</taxon>
        <taxon>Teretinema</taxon>
    </lineage>
</organism>
<reference evidence="13" key="1">
    <citation type="submission" date="2021-08" db="EMBL/GenBank/DDBJ databases">
        <title>Comparative analyses of Brucepasteria parasyntrophica and Teretinema zuelzerae.</title>
        <authorList>
            <person name="Song Y."/>
            <person name="Brune A."/>
        </authorList>
    </citation>
    <scope>NUCLEOTIDE SEQUENCE</scope>
    <source>
        <strain evidence="13">DSM 1903</strain>
    </source>
</reference>
<dbReference type="InterPro" id="IPR036986">
    <property type="entry name" value="S4_RNA-bd_sf"/>
</dbReference>
<evidence type="ECO:0000256" key="11">
    <source>
        <dbReference type="RuleBase" id="RU363036"/>
    </source>
</evidence>
<dbReference type="GO" id="GO:0005524">
    <property type="term" value="F:ATP binding"/>
    <property type="evidence" value="ECO:0007669"/>
    <property type="project" value="UniProtKB-KW"/>
</dbReference>
<dbReference type="PRINTS" id="PR01040">
    <property type="entry name" value="TRNASYNTHTYR"/>
</dbReference>
<dbReference type="AlphaFoldDB" id="A0AAE3EG04"/>